<gene>
    <name evidence="6" type="ORF">FNH06_02375</name>
</gene>
<proteinExistence type="inferred from homology"/>
<reference evidence="6 7" key="1">
    <citation type="submission" date="2019-07" db="EMBL/GenBank/DDBJ databases">
        <title>New species of Amycolatopsis and Streptomyces.</title>
        <authorList>
            <person name="Duangmal K."/>
            <person name="Teo W.F.A."/>
            <person name="Lipun K."/>
        </authorList>
    </citation>
    <scope>NUCLEOTIDE SEQUENCE [LARGE SCALE GENOMIC DNA]</scope>
    <source>
        <strain evidence="6 7">JCM 30562</strain>
    </source>
</reference>
<evidence type="ECO:0000313" key="6">
    <source>
        <dbReference type="EMBL" id="TVT25665.1"/>
    </source>
</evidence>
<dbReference type="RefSeq" id="WP_144632890.1">
    <property type="nucleotide sequence ID" value="NZ_BNAX01000021.1"/>
</dbReference>
<dbReference type="Pfam" id="PF00005">
    <property type="entry name" value="ABC_tran"/>
    <property type="match status" value="1"/>
</dbReference>
<protein>
    <submittedName>
        <fullName evidence="6">ABC transporter ATP-binding protein</fullName>
    </submittedName>
</protein>
<organism evidence="6 7">
    <name type="scientific">Amycolatopsis acidiphila</name>
    <dbReference type="NCBI Taxonomy" id="715473"/>
    <lineage>
        <taxon>Bacteria</taxon>
        <taxon>Bacillati</taxon>
        <taxon>Actinomycetota</taxon>
        <taxon>Actinomycetes</taxon>
        <taxon>Pseudonocardiales</taxon>
        <taxon>Pseudonocardiaceae</taxon>
        <taxon>Amycolatopsis</taxon>
    </lineage>
</organism>
<dbReference type="PROSITE" id="PS00211">
    <property type="entry name" value="ABC_TRANSPORTER_1"/>
    <property type="match status" value="1"/>
</dbReference>
<sequence>MFSSAGRMPNLPASFREGCGPWRGLSFRRREGVAVLVSGEGSTYPVIEVDRVAKTFVRRRRSRKALDEVSFAVSAGRSVAVVGESGAGKSTLVRCVAGLEKPSSGRVRIQGRPLDLRPGHTSPVQVVFQNPTDALDPMRSIGSSIAEPLRGRSRSEKRARVSELVGMVGLSPDRSADRPRSFSGGQLQRIVIARALASSPAVLLCDEPTSALDVSVQAQIVNLLLRLQKEHKFAMVVVTHDLAVAKVLADDVIVLRGGMVLFQGSMEDLLEPVEPLHPYVENLVQVSRDNELHIPGAEEPISAIA</sequence>
<evidence type="ECO:0000313" key="7">
    <source>
        <dbReference type="Proteomes" id="UP000318578"/>
    </source>
</evidence>
<dbReference type="InterPro" id="IPR003439">
    <property type="entry name" value="ABC_transporter-like_ATP-bd"/>
</dbReference>
<evidence type="ECO:0000256" key="1">
    <source>
        <dbReference type="ARBA" id="ARBA00005417"/>
    </source>
</evidence>
<evidence type="ECO:0000256" key="2">
    <source>
        <dbReference type="ARBA" id="ARBA00022448"/>
    </source>
</evidence>
<comment type="caution">
    <text evidence="6">The sequence shown here is derived from an EMBL/GenBank/DDBJ whole genome shotgun (WGS) entry which is preliminary data.</text>
</comment>
<dbReference type="PANTHER" id="PTHR43776">
    <property type="entry name" value="TRANSPORT ATP-BINDING PROTEIN"/>
    <property type="match status" value="1"/>
</dbReference>
<dbReference type="InterPro" id="IPR027417">
    <property type="entry name" value="P-loop_NTPase"/>
</dbReference>
<dbReference type="InterPro" id="IPR003593">
    <property type="entry name" value="AAA+_ATPase"/>
</dbReference>
<dbReference type="SMART" id="SM00382">
    <property type="entry name" value="AAA"/>
    <property type="match status" value="1"/>
</dbReference>
<evidence type="ECO:0000259" key="5">
    <source>
        <dbReference type="PROSITE" id="PS50893"/>
    </source>
</evidence>
<dbReference type="EMBL" id="VJZA01000002">
    <property type="protein sequence ID" value="TVT25665.1"/>
    <property type="molecule type" value="Genomic_DNA"/>
</dbReference>
<name>A0A558AN42_9PSEU</name>
<evidence type="ECO:0000256" key="3">
    <source>
        <dbReference type="ARBA" id="ARBA00022741"/>
    </source>
</evidence>
<feature type="domain" description="ABC transporter" evidence="5">
    <location>
        <begin position="47"/>
        <end position="282"/>
    </location>
</feature>
<dbReference type="SUPFAM" id="SSF52540">
    <property type="entry name" value="P-loop containing nucleoside triphosphate hydrolases"/>
    <property type="match status" value="1"/>
</dbReference>
<keyword evidence="3" id="KW-0547">Nucleotide-binding</keyword>
<dbReference type="Gene3D" id="3.40.50.300">
    <property type="entry name" value="P-loop containing nucleotide triphosphate hydrolases"/>
    <property type="match status" value="1"/>
</dbReference>
<dbReference type="GO" id="GO:0005524">
    <property type="term" value="F:ATP binding"/>
    <property type="evidence" value="ECO:0007669"/>
    <property type="project" value="UniProtKB-KW"/>
</dbReference>
<dbReference type="GO" id="GO:0055085">
    <property type="term" value="P:transmembrane transport"/>
    <property type="evidence" value="ECO:0007669"/>
    <property type="project" value="UniProtKB-ARBA"/>
</dbReference>
<comment type="similarity">
    <text evidence="1">Belongs to the ABC transporter superfamily.</text>
</comment>
<dbReference type="OrthoDB" id="9802264at2"/>
<dbReference type="CDD" id="cd03257">
    <property type="entry name" value="ABC_NikE_OppD_transporters"/>
    <property type="match status" value="1"/>
</dbReference>
<dbReference type="PANTHER" id="PTHR43776:SF7">
    <property type="entry name" value="D,D-DIPEPTIDE TRANSPORT ATP-BINDING PROTEIN DDPF-RELATED"/>
    <property type="match status" value="1"/>
</dbReference>
<keyword evidence="2" id="KW-0813">Transport</keyword>
<dbReference type="AlphaFoldDB" id="A0A558AN42"/>
<dbReference type="InterPro" id="IPR017871">
    <property type="entry name" value="ABC_transporter-like_CS"/>
</dbReference>
<evidence type="ECO:0000256" key="4">
    <source>
        <dbReference type="ARBA" id="ARBA00022840"/>
    </source>
</evidence>
<dbReference type="PROSITE" id="PS50893">
    <property type="entry name" value="ABC_TRANSPORTER_2"/>
    <property type="match status" value="1"/>
</dbReference>
<dbReference type="Proteomes" id="UP000318578">
    <property type="component" value="Unassembled WGS sequence"/>
</dbReference>
<accession>A0A558AN42</accession>
<keyword evidence="7" id="KW-1185">Reference proteome</keyword>
<dbReference type="InterPro" id="IPR050319">
    <property type="entry name" value="ABC_transp_ATP-bind"/>
</dbReference>
<dbReference type="GO" id="GO:0016887">
    <property type="term" value="F:ATP hydrolysis activity"/>
    <property type="evidence" value="ECO:0007669"/>
    <property type="project" value="InterPro"/>
</dbReference>
<keyword evidence="4 6" id="KW-0067">ATP-binding</keyword>